<evidence type="ECO:0000256" key="1">
    <source>
        <dbReference type="ARBA" id="ARBA00022603"/>
    </source>
</evidence>
<dbReference type="Proteomes" id="UP000501058">
    <property type="component" value="Chromosome"/>
</dbReference>
<feature type="binding site" evidence="3">
    <location>
        <position position="222"/>
    </location>
    <ligand>
        <name>Zn(2+)</name>
        <dbReference type="ChEBI" id="CHEBI:29105"/>
    </ligand>
</feature>
<dbReference type="Pfam" id="PF02574">
    <property type="entry name" value="S-methyl_trans"/>
    <property type="match status" value="1"/>
</dbReference>
<evidence type="ECO:0000313" key="6">
    <source>
        <dbReference type="Proteomes" id="UP000501058"/>
    </source>
</evidence>
<sequence>MPTTPLLDRSPAGWVTDGGLETDLIHHHGVELPEFAAYPLLGTVAGRALLRAYFLGFAAVARAAGAGLLLETPTWRANARWGARLGDDVPALRRANADAVALVRGLREDALADLPAVLTVGMVGPRGDGYRCEGIRPDEACAYHRDQVEVLADSGIDLVAAYTLSGADEAIGIVWAARTAGVPVSISFTVETDGSLPDGTSLAAALDRLQSEAPADHYLVNCAHPRHIALAVASLTSEQRALIRGVRGNASSMSHAELDNADRLDEGDPRDFGAASRALRHALPGLAILGGCCGTDTRHVAAIWGTDGAAEAPAGA</sequence>
<keyword evidence="1 3" id="KW-0489">Methyltransferase</keyword>
<proteinExistence type="predicted"/>
<dbReference type="KEGG" id="prv:G7070_03975"/>
<feature type="domain" description="Hcy-binding" evidence="4">
    <location>
        <begin position="2"/>
        <end position="307"/>
    </location>
</feature>
<protein>
    <submittedName>
        <fullName evidence="5">Homocysteine S-methyltransferase</fullName>
    </submittedName>
</protein>
<keyword evidence="2 3" id="KW-0808">Transferase</keyword>
<dbReference type="AlphaFoldDB" id="A0A6G7Y446"/>
<feature type="binding site" evidence="3">
    <location>
        <position position="293"/>
    </location>
    <ligand>
        <name>Zn(2+)</name>
        <dbReference type="ChEBI" id="CHEBI:29105"/>
    </ligand>
</feature>
<evidence type="ECO:0000256" key="2">
    <source>
        <dbReference type="ARBA" id="ARBA00022679"/>
    </source>
</evidence>
<dbReference type="RefSeq" id="WP_166232132.1">
    <property type="nucleotide sequence ID" value="NZ_CP049865.1"/>
</dbReference>
<dbReference type="PANTHER" id="PTHR11103">
    <property type="entry name" value="SLR1189 PROTEIN"/>
    <property type="match status" value="1"/>
</dbReference>
<organism evidence="5 6">
    <name type="scientific">Propioniciclava coleopterorum</name>
    <dbReference type="NCBI Taxonomy" id="2714937"/>
    <lineage>
        <taxon>Bacteria</taxon>
        <taxon>Bacillati</taxon>
        <taxon>Actinomycetota</taxon>
        <taxon>Actinomycetes</taxon>
        <taxon>Propionibacteriales</taxon>
        <taxon>Propionibacteriaceae</taxon>
        <taxon>Propioniciclava</taxon>
    </lineage>
</organism>
<dbReference type="GO" id="GO:0046872">
    <property type="term" value="F:metal ion binding"/>
    <property type="evidence" value="ECO:0007669"/>
    <property type="project" value="UniProtKB-KW"/>
</dbReference>
<dbReference type="InterPro" id="IPR036589">
    <property type="entry name" value="HCY_dom_sf"/>
</dbReference>
<dbReference type="InterPro" id="IPR003726">
    <property type="entry name" value="HCY_dom"/>
</dbReference>
<dbReference type="PANTHER" id="PTHR11103:SF18">
    <property type="entry name" value="SLR1189 PROTEIN"/>
    <property type="match status" value="1"/>
</dbReference>
<dbReference type="PROSITE" id="PS50970">
    <property type="entry name" value="HCY"/>
    <property type="match status" value="1"/>
</dbReference>
<keyword evidence="3" id="KW-0862">Zinc</keyword>
<name>A0A6G7Y446_9ACTN</name>
<dbReference type="GO" id="GO:0008168">
    <property type="term" value="F:methyltransferase activity"/>
    <property type="evidence" value="ECO:0007669"/>
    <property type="project" value="UniProtKB-UniRule"/>
</dbReference>
<reference evidence="5 6" key="1">
    <citation type="submission" date="2020-03" db="EMBL/GenBank/DDBJ databases">
        <title>Propioniciclava sp. nov., isolated from Hydrophilus acuminatus.</title>
        <authorList>
            <person name="Hyun D.-W."/>
            <person name="Bae J.-W."/>
        </authorList>
    </citation>
    <scope>NUCLEOTIDE SEQUENCE [LARGE SCALE GENOMIC DNA]</scope>
    <source>
        <strain evidence="5 6">HDW11</strain>
    </source>
</reference>
<dbReference type="SUPFAM" id="SSF82282">
    <property type="entry name" value="Homocysteine S-methyltransferase"/>
    <property type="match status" value="1"/>
</dbReference>
<evidence type="ECO:0000259" key="4">
    <source>
        <dbReference type="PROSITE" id="PS50970"/>
    </source>
</evidence>
<keyword evidence="3" id="KW-0479">Metal-binding</keyword>
<feature type="binding site" evidence="3">
    <location>
        <position position="292"/>
    </location>
    <ligand>
        <name>Zn(2+)</name>
        <dbReference type="ChEBI" id="CHEBI:29105"/>
    </ligand>
</feature>
<evidence type="ECO:0000256" key="3">
    <source>
        <dbReference type="PROSITE-ProRule" id="PRU00333"/>
    </source>
</evidence>
<dbReference type="EMBL" id="CP049865">
    <property type="protein sequence ID" value="QIK71585.1"/>
    <property type="molecule type" value="Genomic_DNA"/>
</dbReference>
<dbReference type="Gene3D" id="3.20.20.330">
    <property type="entry name" value="Homocysteine-binding-like domain"/>
    <property type="match status" value="1"/>
</dbReference>
<comment type="cofactor">
    <cofactor evidence="3">
        <name>Zn(2+)</name>
        <dbReference type="ChEBI" id="CHEBI:29105"/>
    </cofactor>
</comment>
<dbReference type="GO" id="GO:0032259">
    <property type="term" value="P:methylation"/>
    <property type="evidence" value="ECO:0007669"/>
    <property type="project" value="UniProtKB-KW"/>
</dbReference>
<keyword evidence="6" id="KW-1185">Reference proteome</keyword>
<gene>
    <name evidence="5" type="ORF">G7070_03975</name>
</gene>
<evidence type="ECO:0000313" key="5">
    <source>
        <dbReference type="EMBL" id="QIK71585.1"/>
    </source>
</evidence>
<accession>A0A6G7Y446</accession>